<dbReference type="Gramene" id="AET4Gv20880000.15">
    <property type="protein sequence ID" value="AET4Gv20880000.15"/>
    <property type="gene ID" value="AET4Gv20880000"/>
</dbReference>
<evidence type="ECO:0000313" key="1">
    <source>
        <dbReference type="EnsemblPlants" id="AET4Gv20880000.15"/>
    </source>
</evidence>
<keyword evidence="2" id="KW-1185">Reference proteome</keyword>
<dbReference type="Proteomes" id="UP000015105">
    <property type="component" value="Chromosome 4D"/>
</dbReference>
<reference evidence="1" key="3">
    <citation type="journal article" date="2017" name="Nature">
        <title>Genome sequence of the progenitor of the wheat D genome Aegilops tauschii.</title>
        <authorList>
            <person name="Luo M.C."/>
            <person name="Gu Y.Q."/>
            <person name="Puiu D."/>
            <person name="Wang H."/>
            <person name="Twardziok S.O."/>
            <person name="Deal K.R."/>
            <person name="Huo N."/>
            <person name="Zhu T."/>
            <person name="Wang L."/>
            <person name="Wang Y."/>
            <person name="McGuire P.E."/>
            <person name="Liu S."/>
            <person name="Long H."/>
            <person name="Ramasamy R.K."/>
            <person name="Rodriguez J.C."/>
            <person name="Van S.L."/>
            <person name="Yuan L."/>
            <person name="Wang Z."/>
            <person name="Xia Z."/>
            <person name="Xiao L."/>
            <person name="Anderson O.D."/>
            <person name="Ouyang S."/>
            <person name="Liang Y."/>
            <person name="Zimin A.V."/>
            <person name="Pertea G."/>
            <person name="Qi P."/>
            <person name="Bennetzen J.L."/>
            <person name="Dai X."/>
            <person name="Dawson M.W."/>
            <person name="Muller H.G."/>
            <person name="Kugler K."/>
            <person name="Rivarola-Duarte L."/>
            <person name="Spannagl M."/>
            <person name="Mayer K.F.X."/>
            <person name="Lu F.H."/>
            <person name="Bevan M.W."/>
            <person name="Leroy P."/>
            <person name="Li P."/>
            <person name="You F.M."/>
            <person name="Sun Q."/>
            <person name="Liu Z."/>
            <person name="Lyons E."/>
            <person name="Wicker T."/>
            <person name="Salzberg S.L."/>
            <person name="Devos K.M."/>
            <person name="Dvorak J."/>
        </authorList>
    </citation>
    <scope>NUCLEOTIDE SEQUENCE [LARGE SCALE GENOMIC DNA]</scope>
    <source>
        <strain evidence="1">cv. AL8/78</strain>
    </source>
</reference>
<dbReference type="EnsemblPlants" id="AET4Gv20880000.15">
    <property type="protein sequence ID" value="AET4Gv20880000.15"/>
    <property type="gene ID" value="AET4Gv20880000"/>
</dbReference>
<organism evidence="1 2">
    <name type="scientific">Aegilops tauschii subsp. strangulata</name>
    <name type="common">Goatgrass</name>
    <dbReference type="NCBI Taxonomy" id="200361"/>
    <lineage>
        <taxon>Eukaryota</taxon>
        <taxon>Viridiplantae</taxon>
        <taxon>Streptophyta</taxon>
        <taxon>Embryophyta</taxon>
        <taxon>Tracheophyta</taxon>
        <taxon>Spermatophyta</taxon>
        <taxon>Magnoliopsida</taxon>
        <taxon>Liliopsida</taxon>
        <taxon>Poales</taxon>
        <taxon>Poaceae</taxon>
        <taxon>BOP clade</taxon>
        <taxon>Pooideae</taxon>
        <taxon>Triticodae</taxon>
        <taxon>Triticeae</taxon>
        <taxon>Triticinae</taxon>
        <taxon>Aegilops</taxon>
    </lineage>
</organism>
<reference evidence="1" key="4">
    <citation type="submission" date="2019-03" db="UniProtKB">
        <authorList>
            <consortium name="EnsemblPlants"/>
        </authorList>
    </citation>
    <scope>IDENTIFICATION</scope>
</reference>
<protein>
    <submittedName>
        <fullName evidence="1">Uncharacterized protein</fullName>
    </submittedName>
</protein>
<name>A0A453JDR7_AEGTS</name>
<reference evidence="1" key="5">
    <citation type="journal article" date="2021" name="G3 (Bethesda)">
        <title>Aegilops tauschii genome assembly Aet v5.0 features greater sequence contiguity and improved annotation.</title>
        <authorList>
            <person name="Wang L."/>
            <person name="Zhu T."/>
            <person name="Rodriguez J.C."/>
            <person name="Deal K.R."/>
            <person name="Dubcovsky J."/>
            <person name="McGuire P.E."/>
            <person name="Lux T."/>
            <person name="Spannagl M."/>
            <person name="Mayer K.F.X."/>
            <person name="Baldrich P."/>
            <person name="Meyers B.C."/>
            <person name="Huo N."/>
            <person name="Gu Y.Q."/>
            <person name="Zhou H."/>
            <person name="Devos K.M."/>
            <person name="Bennetzen J.L."/>
            <person name="Unver T."/>
            <person name="Budak H."/>
            <person name="Gulick P.J."/>
            <person name="Galiba G."/>
            <person name="Kalapos B."/>
            <person name="Nelson D.R."/>
            <person name="Li P."/>
            <person name="You F.M."/>
            <person name="Luo M.C."/>
            <person name="Dvorak J."/>
        </authorList>
    </citation>
    <scope>NUCLEOTIDE SEQUENCE [LARGE SCALE GENOMIC DNA]</scope>
    <source>
        <strain evidence="1">cv. AL8/78</strain>
    </source>
</reference>
<dbReference type="AlphaFoldDB" id="A0A453JDR7"/>
<accession>A0A453JDR7</accession>
<evidence type="ECO:0000313" key="2">
    <source>
        <dbReference type="Proteomes" id="UP000015105"/>
    </source>
</evidence>
<reference evidence="2" key="1">
    <citation type="journal article" date="2014" name="Science">
        <title>Ancient hybridizations among the ancestral genomes of bread wheat.</title>
        <authorList>
            <consortium name="International Wheat Genome Sequencing Consortium,"/>
            <person name="Marcussen T."/>
            <person name="Sandve S.R."/>
            <person name="Heier L."/>
            <person name="Spannagl M."/>
            <person name="Pfeifer M."/>
            <person name="Jakobsen K.S."/>
            <person name="Wulff B.B."/>
            <person name="Steuernagel B."/>
            <person name="Mayer K.F."/>
            <person name="Olsen O.A."/>
        </authorList>
    </citation>
    <scope>NUCLEOTIDE SEQUENCE [LARGE SCALE GENOMIC DNA]</scope>
    <source>
        <strain evidence="2">cv. AL8/78</strain>
    </source>
</reference>
<reference evidence="2" key="2">
    <citation type="journal article" date="2017" name="Nat. Plants">
        <title>The Aegilops tauschii genome reveals multiple impacts of transposons.</title>
        <authorList>
            <person name="Zhao G."/>
            <person name="Zou C."/>
            <person name="Li K."/>
            <person name="Wang K."/>
            <person name="Li T."/>
            <person name="Gao L."/>
            <person name="Zhang X."/>
            <person name="Wang H."/>
            <person name="Yang Z."/>
            <person name="Liu X."/>
            <person name="Jiang W."/>
            <person name="Mao L."/>
            <person name="Kong X."/>
            <person name="Jiao Y."/>
            <person name="Jia J."/>
        </authorList>
    </citation>
    <scope>NUCLEOTIDE SEQUENCE [LARGE SCALE GENOMIC DNA]</scope>
    <source>
        <strain evidence="2">cv. AL8/78</strain>
    </source>
</reference>
<sequence>RPAQPKQVHVAYLEANPSCRLPPPAMAAALLTPTQRYAAGALLALALRQAQIHQSVLLGSPLTAAKALWTHDSRGLLRPVFR</sequence>
<proteinExistence type="predicted"/>